<protein>
    <recommendedName>
        <fullName evidence="9">GINS subunit domain-containing protein</fullName>
    </recommendedName>
</protein>
<dbReference type="GO" id="GO:0000811">
    <property type="term" value="C:GINS complex"/>
    <property type="evidence" value="ECO:0007669"/>
    <property type="project" value="InterPro"/>
</dbReference>
<gene>
    <name evidence="7" type="ORF">PGLA2088_LOCUS13391</name>
</gene>
<dbReference type="Pfam" id="PF05916">
    <property type="entry name" value="Sld5"/>
    <property type="match status" value="1"/>
</dbReference>
<feature type="domain" description="DNA replication complex GINS protein PSF1 C-terminal" evidence="6">
    <location>
        <begin position="146"/>
        <end position="197"/>
    </location>
</feature>
<evidence type="ECO:0000256" key="3">
    <source>
        <dbReference type="ARBA" id="ARBA00022705"/>
    </source>
</evidence>
<keyword evidence="3" id="KW-0235">DNA replication</keyword>
<proteinExistence type="inferred from homology"/>
<dbReference type="InterPro" id="IPR036224">
    <property type="entry name" value="GINS_bundle-like_dom_sf"/>
</dbReference>
<reference evidence="7" key="1">
    <citation type="submission" date="2021-02" db="EMBL/GenBank/DDBJ databases">
        <authorList>
            <person name="Dougan E. K."/>
            <person name="Rhodes N."/>
            <person name="Thang M."/>
            <person name="Chan C."/>
        </authorList>
    </citation>
    <scope>NUCLEOTIDE SEQUENCE</scope>
</reference>
<dbReference type="PANTHER" id="PTHR12914">
    <property type="entry name" value="PARTNER OF SLD5"/>
    <property type="match status" value="1"/>
</dbReference>
<dbReference type="Pfam" id="PF24997">
    <property type="entry name" value="PSF1_C"/>
    <property type="match status" value="1"/>
</dbReference>
<evidence type="ECO:0000256" key="2">
    <source>
        <dbReference type="ARBA" id="ARBA00006677"/>
    </source>
</evidence>
<dbReference type="Gene3D" id="1.20.58.1030">
    <property type="match status" value="1"/>
</dbReference>
<accession>A0A813IXE5</accession>
<feature type="non-terminal residue" evidence="7">
    <location>
        <position position="1"/>
    </location>
</feature>
<evidence type="ECO:0000313" key="7">
    <source>
        <dbReference type="EMBL" id="CAE8658326.1"/>
    </source>
</evidence>
<evidence type="ECO:0000259" key="5">
    <source>
        <dbReference type="Pfam" id="PF05916"/>
    </source>
</evidence>
<dbReference type="InterPro" id="IPR056783">
    <property type="entry name" value="PSF1_C"/>
</dbReference>
<dbReference type="AlphaFoldDB" id="A0A813IXE5"/>
<comment type="similarity">
    <text evidence="2">Belongs to the GINS1/PSF1 family.</text>
</comment>
<dbReference type="SUPFAM" id="SSF158573">
    <property type="entry name" value="GINS helical bundle-like"/>
    <property type="match status" value="1"/>
</dbReference>
<dbReference type="GO" id="GO:1902983">
    <property type="term" value="P:DNA strand elongation involved in mitotic DNA replication"/>
    <property type="evidence" value="ECO:0007669"/>
    <property type="project" value="TreeGrafter"/>
</dbReference>
<dbReference type="Proteomes" id="UP000626109">
    <property type="component" value="Unassembled WGS sequence"/>
</dbReference>
<dbReference type="EMBL" id="CAJNNW010016015">
    <property type="protein sequence ID" value="CAE8658326.1"/>
    <property type="molecule type" value="Genomic_DNA"/>
</dbReference>
<evidence type="ECO:0008006" key="9">
    <source>
        <dbReference type="Google" id="ProtNLM"/>
    </source>
</evidence>
<sequence>HVKKSAQLLRDLKRARWLPQFNDKAVKEAVEEIRSDAQEMMRIVSDHEDLDDLPKEAVTGLLLYGDFIDRNKRCLLAYLNGRLEVIEQLRWEVGLMVPQEKIDKLHDAEKQYLNNYNAALDKYMKRYVHNCKEPLDLTADVEAPEDMNVQVRVVVDDPSLGEIVTSDSGVVRLRQGYQLLVKRSDVEHLIRAGKVVHVRSHRGDVVGGGF</sequence>
<dbReference type="InterPro" id="IPR005339">
    <property type="entry name" value="GINS_Psf1"/>
</dbReference>
<evidence type="ECO:0000256" key="1">
    <source>
        <dbReference type="ARBA" id="ARBA00004123"/>
    </source>
</evidence>
<organism evidence="7 8">
    <name type="scientific">Polarella glacialis</name>
    <name type="common">Dinoflagellate</name>
    <dbReference type="NCBI Taxonomy" id="89957"/>
    <lineage>
        <taxon>Eukaryota</taxon>
        <taxon>Sar</taxon>
        <taxon>Alveolata</taxon>
        <taxon>Dinophyceae</taxon>
        <taxon>Suessiales</taxon>
        <taxon>Suessiaceae</taxon>
        <taxon>Polarella</taxon>
    </lineage>
</organism>
<comment type="caution">
    <text evidence="7">The sequence shown here is derived from an EMBL/GenBank/DDBJ whole genome shotgun (WGS) entry which is preliminary data.</text>
</comment>
<dbReference type="CDD" id="cd11710">
    <property type="entry name" value="GINS_A_psf1"/>
    <property type="match status" value="1"/>
</dbReference>
<dbReference type="PANTHER" id="PTHR12914:SF2">
    <property type="entry name" value="DNA REPLICATION COMPLEX GINS PROTEIN PSF1"/>
    <property type="match status" value="1"/>
</dbReference>
<comment type="subcellular location">
    <subcellularLocation>
        <location evidence="1">Nucleus</location>
    </subcellularLocation>
</comment>
<evidence type="ECO:0000259" key="6">
    <source>
        <dbReference type="Pfam" id="PF24997"/>
    </source>
</evidence>
<evidence type="ECO:0000313" key="8">
    <source>
        <dbReference type="Proteomes" id="UP000626109"/>
    </source>
</evidence>
<name>A0A813IXE5_POLGL</name>
<feature type="domain" description="GINS subunit" evidence="5">
    <location>
        <begin position="66"/>
        <end position="127"/>
    </location>
</feature>
<keyword evidence="4" id="KW-0539">Nucleus</keyword>
<dbReference type="InterPro" id="IPR021151">
    <property type="entry name" value="GINS_A"/>
</dbReference>
<evidence type="ECO:0000256" key="4">
    <source>
        <dbReference type="ARBA" id="ARBA00023242"/>
    </source>
</evidence>